<name>A0A540LX88_MALBA</name>
<dbReference type="AlphaFoldDB" id="A0A540LX88"/>
<reference evidence="2 3" key="1">
    <citation type="journal article" date="2019" name="G3 (Bethesda)">
        <title>Sequencing of a Wild Apple (Malus baccata) Genome Unravels the Differences Between Cultivated and Wild Apple Species Regarding Disease Resistance and Cold Tolerance.</title>
        <authorList>
            <person name="Chen X."/>
        </authorList>
    </citation>
    <scope>NUCLEOTIDE SEQUENCE [LARGE SCALE GENOMIC DNA]</scope>
    <source>
        <strain evidence="3">cv. Shandingzi</strain>
        <tissue evidence="2">Leaves</tissue>
    </source>
</reference>
<keyword evidence="1" id="KW-0732">Signal</keyword>
<dbReference type="EMBL" id="VIEB01000438">
    <property type="protein sequence ID" value="TQD90939.1"/>
    <property type="molecule type" value="Genomic_DNA"/>
</dbReference>
<evidence type="ECO:0000256" key="1">
    <source>
        <dbReference type="SAM" id="SignalP"/>
    </source>
</evidence>
<evidence type="ECO:0000313" key="2">
    <source>
        <dbReference type="EMBL" id="TQD90939.1"/>
    </source>
</evidence>
<sequence>MVHKACVVCMILFIALLLLSSKTDFANVSDDPIHKKVTTSRRYLQIKISVANKISVPVQNKAPGVGH</sequence>
<protein>
    <recommendedName>
        <fullName evidence="4">Transmembrane protein</fullName>
    </recommendedName>
</protein>
<keyword evidence="3" id="KW-1185">Reference proteome</keyword>
<accession>A0A540LX88</accession>
<organism evidence="2 3">
    <name type="scientific">Malus baccata</name>
    <name type="common">Siberian crab apple</name>
    <name type="synonym">Pyrus baccata</name>
    <dbReference type="NCBI Taxonomy" id="106549"/>
    <lineage>
        <taxon>Eukaryota</taxon>
        <taxon>Viridiplantae</taxon>
        <taxon>Streptophyta</taxon>
        <taxon>Embryophyta</taxon>
        <taxon>Tracheophyta</taxon>
        <taxon>Spermatophyta</taxon>
        <taxon>Magnoliopsida</taxon>
        <taxon>eudicotyledons</taxon>
        <taxon>Gunneridae</taxon>
        <taxon>Pentapetalae</taxon>
        <taxon>rosids</taxon>
        <taxon>fabids</taxon>
        <taxon>Rosales</taxon>
        <taxon>Rosaceae</taxon>
        <taxon>Amygdaloideae</taxon>
        <taxon>Maleae</taxon>
        <taxon>Malus</taxon>
    </lineage>
</organism>
<evidence type="ECO:0008006" key="4">
    <source>
        <dbReference type="Google" id="ProtNLM"/>
    </source>
</evidence>
<feature type="signal peptide" evidence="1">
    <location>
        <begin position="1"/>
        <end position="25"/>
    </location>
</feature>
<evidence type="ECO:0000313" key="3">
    <source>
        <dbReference type="Proteomes" id="UP000315295"/>
    </source>
</evidence>
<dbReference type="Proteomes" id="UP000315295">
    <property type="component" value="Unassembled WGS sequence"/>
</dbReference>
<feature type="chain" id="PRO_5022130157" description="Transmembrane protein" evidence="1">
    <location>
        <begin position="26"/>
        <end position="67"/>
    </location>
</feature>
<gene>
    <name evidence="2" type="ORF">C1H46_023542</name>
</gene>
<comment type="caution">
    <text evidence="2">The sequence shown here is derived from an EMBL/GenBank/DDBJ whole genome shotgun (WGS) entry which is preliminary data.</text>
</comment>
<proteinExistence type="predicted"/>